<dbReference type="InterPro" id="IPR009752">
    <property type="entry name" value="Phage_Mu_GpJ"/>
</dbReference>
<dbReference type="Pfam" id="PF07030">
    <property type="entry name" value="Phage_Mu_Gp36"/>
    <property type="match status" value="1"/>
</dbReference>
<evidence type="ECO:0000313" key="1">
    <source>
        <dbReference type="EMBL" id="QFG05164.1"/>
    </source>
</evidence>
<dbReference type="Proteomes" id="UP000325508">
    <property type="component" value="Segment"/>
</dbReference>
<name>A0A5J6T3Z7_9CAUD</name>
<dbReference type="EMBL" id="MN176220">
    <property type="protein sequence ID" value="QFG05164.1"/>
    <property type="molecule type" value="Genomic_DNA"/>
</dbReference>
<accession>A0A5J6T3Z7</accession>
<keyword evidence="2" id="KW-1185">Reference proteome</keyword>
<sequence>MAYITPSDVKKSMRNLPPTVTDEDINFHIDKAIAFLEGLLGGVFVMPLPESPPSIIKFVTIDLAVFFLAEDLYTSQMPNMDEYAQKRYDRALSVINQILDGTLSVSLPRLPDEQNTSGFASTNEDKPVFTLEEPYW</sequence>
<gene>
    <name evidence="1" type="primary">20</name>
    <name evidence="1" type="ORF">019DV002_20</name>
</gene>
<reference evidence="1 2" key="1">
    <citation type="submission" date="2019-07" db="EMBL/GenBank/DDBJ databases">
        <authorList>
            <person name="Loney R.E."/>
            <person name="Krukonis G.P."/>
            <person name="Delesalle V.A."/>
        </authorList>
    </citation>
    <scope>NUCLEOTIDE SEQUENCE [LARGE SCALE GENOMIC DNA]</scope>
</reference>
<organism evidence="1 2">
    <name type="scientific">Bacillus phage 019DV002</name>
    <dbReference type="NCBI Taxonomy" id="2601653"/>
    <lineage>
        <taxon>Viruses</taxon>
        <taxon>Duplodnaviria</taxon>
        <taxon>Heunggongvirae</taxon>
        <taxon>Uroviricota</taxon>
        <taxon>Caudoviricetes</taxon>
        <taxon>Ehrlichviridae</taxon>
        <taxon>Gettysburgvirus</taxon>
        <taxon>Gettysburgvirus gv019DV002</taxon>
    </lineage>
</organism>
<evidence type="ECO:0000313" key="2">
    <source>
        <dbReference type="Proteomes" id="UP000325508"/>
    </source>
</evidence>
<protein>
    <submittedName>
        <fullName evidence="1">Head-to-tail adaptor</fullName>
    </submittedName>
</protein>
<proteinExistence type="predicted"/>